<evidence type="ECO:0000256" key="9">
    <source>
        <dbReference type="ARBA" id="ARBA00029447"/>
    </source>
</evidence>
<dbReference type="SUPFAM" id="SSF103190">
    <property type="entry name" value="Sensory domain-like"/>
    <property type="match status" value="1"/>
</dbReference>
<keyword evidence="6 11" id="KW-1133">Transmembrane helix</keyword>
<feature type="domain" description="HAMP" evidence="13">
    <location>
        <begin position="298"/>
        <end position="350"/>
    </location>
</feature>
<accession>A0A0K9GZ63</accession>
<dbReference type="GO" id="GO:0007165">
    <property type="term" value="P:signal transduction"/>
    <property type="evidence" value="ECO:0007669"/>
    <property type="project" value="UniProtKB-KW"/>
</dbReference>
<feature type="transmembrane region" description="Helical" evidence="11">
    <location>
        <begin position="279"/>
        <end position="297"/>
    </location>
</feature>
<evidence type="ECO:0000256" key="1">
    <source>
        <dbReference type="ARBA" id="ARBA00004651"/>
    </source>
</evidence>
<name>A0A0K9GZ63_9BACI</name>
<keyword evidence="15" id="KW-1185">Reference proteome</keyword>
<evidence type="ECO:0000256" key="5">
    <source>
        <dbReference type="ARBA" id="ARBA00022692"/>
    </source>
</evidence>
<dbReference type="Gene3D" id="6.10.340.10">
    <property type="match status" value="1"/>
</dbReference>
<keyword evidence="5 11" id="KW-0812">Transmembrane</keyword>
<gene>
    <name evidence="14" type="ORF">AC625_19980</name>
</gene>
<comment type="similarity">
    <text evidence="9">Belongs to the methyl-accepting chemotaxis (MCP) protein family.</text>
</comment>
<evidence type="ECO:0000256" key="7">
    <source>
        <dbReference type="ARBA" id="ARBA00023136"/>
    </source>
</evidence>
<dbReference type="PROSITE" id="PS50111">
    <property type="entry name" value="CHEMOTAXIS_TRANSDUC_2"/>
    <property type="match status" value="1"/>
</dbReference>
<dbReference type="Gene3D" id="3.30.450.20">
    <property type="entry name" value="PAS domain"/>
    <property type="match status" value="2"/>
</dbReference>
<keyword evidence="3" id="KW-0488">Methylation</keyword>
<keyword evidence="2" id="KW-1003">Cell membrane</keyword>
<dbReference type="CDD" id="cd12913">
    <property type="entry name" value="PDC1_MCP_like"/>
    <property type="match status" value="1"/>
</dbReference>
<evidence type="ECO:0000313" key="14">
    <source>
        <dbReference type="EMBL" id="KMY51542.1"/>
    </source>
</evidence>
<dbReference type="SMART" id="SM00304">
    <property type="entry name" value="HAMP"/>
    <property type="match status" value="1"/>
</dbReference>
<evidence type="ECO:0000259" key="12">
    <source>
        <dbReference type="PROSITE" id="PS50111"/>
    </source>
</evidence>
<dbReference type="GO" id="GO:0005886">
    <property type="term" value="C:plasma membrane"/>
    <property type="evidence" value="ECO:0007669"/>
    <property type="project" value="UniProtKB-SubCell"/>
</dbReference>
<organism evidence="14 15">
    <name type="scientific">Peribacillus loiseleuriae</name>
    <dbReference type="NCBI Taxonomy" id="1679170"/>
    <lineage>
        <taxon>Bacteria</taxon>
        <taxon>Bacillati</taxon>
        <taxon>Bacillota</taxon>
        <taxon>Bacilli</taxon>
        <taxon>Bacillales</taxon>
        <taxon>Bacillaceae</taxon>
        <taxon>Peribacillus</taxon>
    </lineage>
</organism>
<feature type="domain" description="Methyl-accepting transducer" evidence="12">
    <location>
        <begin position="369"/>
        <end position="605"/>
    </location>
</feature>
<keyword evidence="4" id="KW-0145">Chemotaxis</keyword>
<evidence type="ECO:0000256" key="8">
    <source>
        <dbReference type="ARBA" id="ARBA00023224"/>
    </source>
</evidence>
<dbReference type="Pfam" id="PF02743">
    <property type="entry name" value="dCache_1"/>
    <property type="match status" value="1"/>
</dbReference>
<dbReference type="RefSeq" id="WP_049682894.1">
    <property type="nucleotide sequence ID" value="NZ_LFZW01000001.1"/>
</dbReference>
<evidence type="ECO:0000256" key="10">
    <source>
        <dbReference type="PROSITE-ProRule" id="PRU00284"/>
    </source>
</evidence>
<comment type="caution">
    <text evidence="14">The sequence shown here is derived from an EMBL/GenBank/DDBJ whole genome shotgun (WGS) entry which is preliminary data.</text>
</comment>
<keyword evidence="8 10" id="KW-0807">Transducer</keyword>
<evidence type="ECO:0000313" key="15">
    <source>
        <dbReference type="Proteomes" id="UP000037146"/>
    </source>
</evidence>
<evidence type="ECO:0000256" key="11">
    <source>
        <dbReference type="SAM" id="Phobius"/>
    </source>
</evidence>
<dbReference type="STRING" id="1679170.AC625_19980"/>
<evidence type="ECO:0000256" key="4">
    <source>
        <dbReference type="ARBA" id="ARBA00022500"/>
    </source>
</evidence>
<dbReference type="Gene3D" id="1.10.287.950">
    <property type="entry name" value="Methyl-accepting chemotaxis protein"/>
    <property type="match status" value="1"/>
</dbReference>
<feature type="transmembrane region" description="Helical" evidence="11">
    <location>
        <begin position="12"/>
        <end position="33"/>
    </location>
</feature>
<sequence length="655" mass="71634">MRNFFRNFKTRLFFFFAVILIIPALIVGSLAYLSASKALQGDIMNSAAENINLLDSIIDSTINPKIHDAQTFSESITSRFFEGASSQKLREKFTQYANLHPEVISIYIGANDGLFVQEPQVTTASDYDPRKRDWYKDAIERKGEVLITEPYMDAGTNDPIVTVAKVLKDGSGVVAIDLKINYLQKVTNEIKIGKEGYAFLLDGNKHYIAHPTKESGSETKESFFDTMYKSETGTFEYQFDGQAKKMAFTTNKVTGWKLGGTILASEVDDSASPIFKSTLTVLIIAIIIGAVVVYFIVQSIIRPIKTLKESVITVSKGDLTEQIKIKSNDEIGQLGNAFNEMQESLRTLIQKVELSSEQLAASAEELTANAEQTGIATEQVAISIQEVSSSAEKQTNGVDRNAESLNELTQGIANIAESSSNVAELSLQTTMQAEEGGKAVQNTKEQMKSIHQSVMESNAMIQSLYERSQEISSILDVITEIADQTNLLSLNAAIESARAGEHGKGFAVVADEVKKLANQSQSSAKQISDLIQDIQMDTLDSVHKMAQVTNDVGNGLTISDEAFEKFEVILNSMKEITPYMEEVSSTAEQMSAGVQEVSSIANELAFLAKGNAETSEEVAASTEEQLASMEEISASAKSLSYMAEELKALIAVFKY</sequence>
<dbReference type="PANTHER" id="PTHR32089:SF114">
    <property type="entry name" value="METHYL-ACCEPTING CHEMOTAXIS PROTEIN MCPB"/>
    <property type="match status" value="1"/>
</dbReference>
<comment type="subcellular location">
    <subcellularLocation>
        <location evidence="1">Cell membrane</location>
        <topology evidence="1">Multi-pass membrane protein</topology>
    </subcellularLocation>
</comment>
<dbReference type="OrthoDB" id="9760371at2"/>
<evidence type="ECO:0000256" key="3">
    <source>
        <dbReference type="ARBA" id="ARBA00022481"/>
    </source>
</evidence>
<dbReference type="InterPro" id="IPR033479">
    <property type="entry name" value="dCache_1"/>
</dbReference>
<dbReference type="PATRIC" id="fig|1679170.3.peg.4536"/>
<dbReference type="Proteomes" id="UP000037146">
    <property type="component" value="Unassembled WGS sequence"/>
</dbReference>
<dbReference type="Pfam" id="PF00015">
    <property type="entry name" value="MCPsignal"/>
    <property type="match status" value="1"/>
</dbReference>
<protein>
    <submittedName>
        <fullName evidence="14">Chemotaxis protein</fullName>
    </submittedName>
</protein>
<evidence type="ECO:0000259" key="13">
    <source>
        <dbReference type="PROSITE" id="PS50885"/>
    </source>
</evidence>
<reference evidence="15" key="1">
    <citation type="submission" date="2015-07" db="EMBL/GenBank/DDBJ databases">
        <title>Genome sequencing project for genomic taxonomy and phylogenomics of Bacillus-like bacteria.</title>
        <authorList>
            <person name="Liu B."/>
            <person name="Wang J."/>
            <person name="Zhu Y."/>
            <person name="Liu G."/>
            <person name="Chen Q."/>
            <person name="Chen Z."/>
            <person name="Lan J."/>
            <person name="Che J."/>
            <person name="Ge C."/>
            <person name="Shi H."/>
            <person name="Pan Z."/>
            <person name="Liu X."/>
        </authorList>
    </citation>
    <scope>NUCLEOTIDE SEQUENCE [LARGE SCALE GENOMIC DNA]</scope>
    <source>
        <strain evidence="15">FJAT-27997</strain>
    </source>
</reference>
<dbReference type="PANTHER" id="PTHR32089">
    <property type="entry name" value="METHYL-ACCEPTING CHEMOTAXIS PROTEIN MCPB"/>
    <property type="match status" value="1"/>
</dbReference>
<dbReference type="InterPro" id="IPR004089">
    <property type="entry name" value="MCPsignal_dom"/>
</dbReference>
<dbReference type="EMBL" id="LFZW01000001">
    <property type="protein sequence ID" value="KMY51542.1"/>
    <property type="molecule type" value="Genomic_DNA"/>
</dbReference>
<dbReference type="SMART" id="SM00283">
    <property type="entry name" value="MA"/>
    <property type="match status" value="1"/>
</dbReference>
<dbReference type="SMART" id="SM00319">
    <property type="entry name" value="TarH"/>
    <property type="match status" value="1"/>
</dbReference>
<dbReference type="AlphaFoldDB" id="A0A0K9GZ63"/>
<keyword evidence="7 11" id="KW-0472">Membrane</keyword>
<dbReference type="InterPro" id="IPR003122">
    <property type="entry name" value="Tar_rcpt_lig-bd"/>
</dbReference>
<dbReference type="PROSITE" id="PS50885">
    <property type="entry name" value="HAMP"/>
    <property type="match status" value="1"/>
</dbReference>
<dbReference type="CDD" id="cd06225">
    <property type="entry name" value="HAMP"/>
    <property type="match status" value="1"/>
</dbReference>
<dbReference type="InterPro" id="IPR003660">
    <property type="entry name" value="HAMP_dom"/>
</dbReference>
<dbReference type="InterPro" id="IPR029151">
    <property type="entry name" value="Sensor-like_sf"/>
</dbReference>
<proteinExistence type="inferred from homology"/>
<dbReference type="CDD" id="cd11386">
    <property type="entry name" value="MCP_signal"/>
    <property type="match status" value="1"/>
</dbReference>
<dbReference type="CDD" id="cd12912">
    <property type="entry name" value="PDC2_MCP_like"/>
    <property type="match status" value="1"/>
</dbReference>
<evidence type="ECO:0000256" key="2">
    <source>
        <dbReference type="ARBA" id="ARBA00022475"/>
    </source>
</evidence>
<evidence type="ECO:0000256" key="6">
    <source>
        <dbReference type="ARBA" id="ARBA00022989"/>
    </source>
</evidence>
<dbReference type="GO" id="GO:0006935">
    <property type="term" value="P:chemotaxis"/>
    <property type="evidence" value="ECO:0007669"/>
    <property type="project" value="UniProtKB-KW"/>
</dbReference>
<dbReference type="SUPFAM" id="SSF58104">
    <property type="entry name" value="Methyl-accepting chemotaxis protein (MCP) signaling domain"/>
    <property type="match status" value="1"/>
</dbReference>
<dbReference type="Pfam" id="PF00672">
    <property type="entry name" value="HAMP"/>
    <property type="match status" value="1"/>
</dbReference>